<gene>
    <name evidence="1" type="ORF">RHMOL_Rhmol03G0071300</name>
</gene>
<comment type="caution">
    <text evidence="1">The sequence shown here is derived from an EMBL/GenBank/DDBJ whole genome shotgun (WGS) entry which is preliminary data.</text>
</comment>
<name>A0ACC0PCX1_RHOML</name>
<accession>A0ACC0PCX1</accession>
<dbReference type="Proteomes" id="UP001062846">
    <property type="component" value="Chromosome 3"/>
</dbReference>
<dbReference type="EMBL" id="CM046390">
    <property type="protein sequence ID" value="KAI8562899.1"/>
    <property type="molecule type" value="Genomic_DNA"/>
</dbReference>
<evidence type="ECO:0000313" key="1">
    <source>
        <dbReference type="EMBL" id="KAI8562899.1"/>
    </source>
</evidence>
<proteinExistence type="predicted"/>
<sequence>MRNLILVKDYGKAWLDNKDQGWAAFRVHKKPKSLKLALKHWANEVFGDLQNKQDTIELEMLDLDLQAEKGSIDEASLLACSVA</sequence>
<evidence type="ECO:0000313" key="2">
    <source>
        <dbReference type="Proteomes" id="UP001062846"/>
    </source>
</evidence>
<keyword evidence="2" id="KW-1185">Reference proteome</keyword>
<reference evidence="1" key="1">
    <citation type="submission" date="2022-02" db="EMBL/GenBank/DDBJ databases">
        <title>Plant Genome Project.</title>
        <authorList>
            <person name="Zhang R.-G."/>
        </authorList>
    </citation>
    <scope>NUCLEOTIDE SEQUENCE</scope>
    <source>
        <strain evidence="1">AT1</strain>
    </source>
</reference>
<organism evidence="1 2">
    <name type="scientific">Rhododendron molle</name>
    <name type="common">Chinese azalea</name>
    <name type="synonym">Azalea mollis</name>
    <dbReference type="NCBI Taxonomy" id="49168"/>
    <lineage>
        <taxon>Eukaryota</taxon>
        <taxon>Viridiplantae</taxon>
        <taxon>Streptophyta</taxon>
        <taxon>Embryophyta</taxon>
        <taxon>Tracheophyta</taxon>
        <taxon>Spermatophyta</taxon>
        <taxon>Magnoliopsida</taxon>
        <taxon>eudicotyledons</taxon>
        <taxon>Gunneridae</taxon>
        <taxon>Pentapetalae</taxon>
        <taxon>asterids</taxon>
        <taxon>Ericales</taxon>
        <taxon>Ericaceae</taxon>
        <taxon>Ericoideae</taxon>
        <taxon>Rhodoreae</taxon>
        <taxon>Rhododendron</taxon>
    </lineage>
</organism>
<protein>
    <submittedName>
        <fullName evidence="1">Uncharacterized protein</fullName>
    </submittedName>
</protein>